<dbReference type="InterPro" id="IPR050765">
    <property type="entry name" value="Riboflavin_Biosynth_HTPR"/>
</dbReference>
<evidence type="ECO:0000313" key="3">
    <source>
        <dbReference type="Proteomes" id="UP000788262"/>
    </source>
</evidence>
<dbReference type="Gene3D" id="3.40.430.10">
    <property type="entry name" value="Dihydrofolate Reductase, subunit A"/>
    <property type="match status" value="1"/>
</dbReference>
<dbReference type="PANTHER" id="PTHR38011:SF2">
    <property type="entry name" value="BIFUNCTIONAL DEAMINASE-REDUCTASE DOMAIN PROTEIN"/>
    <property type="match status" value="1"/>
</dbReference>
<dbReference type="PANTHER" id="PTHR38011">
    <property type="entry name" value="DIHYDROFOLATE REDUCTASE FAMILY PROTEIN (AFU_ORTHOLOGUE AFUA_8G06820)"/>
    <property type="match status" value="1"/>
</dbReference>
<dbReference type="RefSeq" id="WP_205382778.1">
    <property type="nucleotide sequence ID" value="NZ_JAFFZS010000006.1"/>
</dbReference>
<name>A0ABS2VNA7_STRAS</name>
<gene>
    <name evidence="2" type="ORF">JS756_10670</name>
</gene>
<dbReference type="InterPro" id="IPR002734">
    <property type="entry name" value="RibDG_C"/>
</dbReference>
<sequence length="212" mass="22566">MGTLVSTIFVTLDGVYQAPGGPQEDTSGGFTQGGWSFPYGDDDFGRFVSGVFDRAGAFLLGRRTYDIFASYWPKVTDPADPIAARLNSLPKYVPSATLTDPAWKGTSVVRGDLAREIPALKSQTPGELQVHGSGALVRSLLDLGLLDTVHLLTFPVVLGAGRRLFPEGTVPTAFRHIAGEVTVAGVSLQTYEVDGPARYGSYEMPDEPQSAG</sequence>
<evidence type="ECO:0000259" key="1">
    <source>
        <dbReference type="Pfam" id="PF01872"/>
    </source>
</evidence>
<evidence type="ECO:0000313" key="2">
    <source>
        <dbReference type="EMBL" id="MBN0044567.1"/>
    </source>
</evidence>
<reference evidence="2 3" key="1">
    <citation type="submission" date="2021-02" db="EMBL/GenBank/DDBJ databases">
        <title>Whole genome sequencing of Streptomyces actuosus VRA1.</title>
        <authorList>
            <person name="Sen G."/>
            <person name="Sen A."/>
        </authorList>
    </citation>
    <scope>NUCLEOTIDE SEQUENCE [LARGE SCALE GENOMIC DNA]</scope>
    <source>
        <strain evidence="2 3">VRA1</strain>
    </source>
</reference>
<dbReference type="SUPFAM" id="SSF53597">
    <property type="entry name" value="Dihydrofolate reductase-like"/>
    <property type="match status" value="1"/>
</dbReference>
<feature type="domain" description="Bacterial bifunctional deaminase-reductase C-terminal" evidence="1">
    <location>
        <begin position="4"/>
        <end position="172"/>
    </location>
</feature>
<dbReference type="Proteomes" id="UP000788262">
    <property type="component" value="Unassembled WGS sequence"/>
</dbReference>
<comment type="caution">
    <text evidence="2">The sequence shown here is derived from an EMBL/GenBank/DDBJ whole genome shotgun (WGS) entry which is preliminary data.</text>
</comment>
<dbReference type="EMBL" id="JAFFZS010000006">
    <property type="protein sequence ID" value="MBN0044567.1"/>
    <property type="molecule type" value="Genomic_DNA"/>
</dbReference>
<protein>
    <submittedName>
        <fullName evidence="2">Dihydrofolate reductase family protein</fullName>
    </submittedName>
</protein>
<dbReference type="Pfam" id="PF01872">
    <property type="entry name" value="RibD_C"/>
    <property type="match status" value="1"/>
</dbReference>
<keyword evidence="3" id="KW-1185">Reference proteome</keyword>
<organism evidence="2 3">
    <name type="scientific">Streptomyces actuosus</name>
    <dbReference type="NCBI Taxonomy" id="1885"/>
    <lineage>
        <taxon>Bacteria</taxon>
        <taxon>Bacillati</taxon>
        <taxon>Actinomycetota</taxon>
        <taxon>Actinomycetes</taxon>
        <taxon>Kitasatosporales</taxon>
        <taxon>Streptomycetaceae</taxon>
        <taxon>Streptomyces</taxon>
    </lineage>
</organism>
<proteinExistence type="predicted"/>
<dbReference type="InterPro" id="IPR024072">
    <property type="entry name" value="DHFR-like_dom_sf"/>
</dbReference>
<accession>A0ABS2VNA7</accession>